<proteinExistence type="predicted"/>
<keyword evidence="2" id="KW-1185">Reference proteome</keyword>
<evidence type="ECO:0000313" key="2">
    <source>
        <dbReference type="Proteomes" id="UP001430455"/>
    </source>
</evidence>
<reference evidence="1 2" key="1">
    <citation type="submission" date="2021-06" db="EMBL/GenBank/DDBJ databases">
        <title>Halomicroarcula sp. a new haloarchaeum isolated from saline soil.</title>
        <authorList>
            <person name="Duran-Viseras A."/>
            <person name="Sanchez-Porro C."/>
            <person name="Ventosa A."/>
        </authorList>
    </citation>
    <scope>NUCLEOTIDE SEQUENCE [LARGE SCALE GENOMIC DNA]</scope>
    <source>
        <strain evidence="1 2">F27</strain>
    </source>
</reference>
<name>A0AAW4PIS5_9EURY</name>
<comment type="caution">
    <text evidence="1">The sequence shown here is derived from an EMBL/GenBank/DDBJ whole genome shotgun (WGS) entry which is preliminary data.</text>
</comment>
<sequence>MCSGLDPPSTVAVDENAVEGMNGSVGAFSAAQRDAESMGFLSTVPALRTRDVRAGLGYLVTLLEALGRRVGNR</sequence>
<dbReference type="Pfam" id="PF07849">
    <property type="entry name" value="DUF1641"/>
    <property type="match status" value="1"/>
</dbReference>
<accession>A0AAW4PIS5</accession>
<dbReference type="Proteomes" id="UP001430455">
    <property type="component" value="Unassembled WGS sequence"/>
</dbReference>
<evidence type="ECO:0000313" key="1">
    <source>
        <dbReference type="EMBL" id="MBX0297719.1"/>
    </source>
</evidence>
<dbReference type="EMBL" id="RKLT01000026">
    <property type="protein sequence ID" value="MBX0297719.1"/>
    <property type="molecule type" value="Genomic_DNA"/>
</dbReference>
<protein>
    <submittedName>
        <fullName evidence="1">DUF1641 domain-containing protein</fullName>
    </submittedName>
</protein>
<organism evidence="1 2">
    <name type="scientific">Haloarcula nitratireducens</name>
    <dbReference type="NCBI Taxonomy" id="2487749"/>
    <lineage>
        <taxon>Archaea</taxon>
        <taxon>Methanobacteriati</taxon>
        <taxon>Methanobacteriota</taxon>
        <taxon>Stenosarchaea group</taxon>
        <taxon>Halobacteria</taxon>
        <taxon>Halobacteriales</taxon>
        <taxon>Haloarculaceae</taxon>
        <taxon>Haloarcula</taxon>
    </lineage>
</organism>
<dbReference type="InterPro" id="IPR012440">
    <property type="entry name" value="DUF1641"/>
</dbReference>
<dbReference type="AlphaFoldDB" id="A0AAW4PIS5"/>
<gene>
    <name evidence="1" type="ORF">EGH23_22880</name>
</gene>